<accession>A0AAD5S054</accession>
<name>A0AAD5S054_9PEZI</name>
<feature type="compositionally biased region" description="Polar residues" evidence="1">
    <location>
        <begin position="349"/>
        <end position="361"/>
    </location>
</feature>
<evidence type="ECO:0000256" key="1">
    <source>
        <dbReference type="SAM" id="MobiDB-lite"/>
    </source>
</evidence>
<organism evidence="2 3">
    <name type="scientific">Zalerion maritima</name>
    <dbReference type="NCBI Taxonomy" id="339359"/>
    <lineage>
        <taxon>Eukaryota</taxon>
        <taxon>Fungi</taxon>
        <taxon>Dikarya</taxon>
        <taxon>Ascomycota</taxon>
        <taxon>Pezizomycotina</taxon>
        <taxon>Sordariomycetes</taxon>
        <taxon>Lulworthiomycetidae</taxon>
        <taxon>Lulworthiales</taxon>
        <taxon>Lulworthiaceae</taxon>
        <taxon>Zalerion</taxon>
    </lineage>
</organism>
<dbReference type="AlphaFoldDB" id="A0AAD5S054"/>
<feature type="compositionally biased region" description="Low complexity" evidence="1">
    <location>
        <begin position="53"/>
        <end position="73"/>
    </location>
</feature>
<dbReference type="Proteomes" id="UP001201980">
    <property type="component" value="Unassembled WGS sequence"/>
</dbReference>
<sequence>MNNEHSIKQVQCLPQHDVLNRENVPQVSSVSSHSLLTLLRLQLLPHLLSLPSTTTSGSPISPSQPNNSPPANSRENSSIRPPKSDATTTLRHVDVLAGNITSALHPESEACHNTPSALRFRIFILDLTPHTNRPYSSNLRTQVMKNSLFILAAGSTSVAYASAVAAAESDTSSSLPIPTGTGAGVNEPYTTHRTTVIMRTVTTVVGATLTIPSVVTVTVRPSGNGSGEIPESPVHSSIYSSIPGNSTTVFVPVVTKTETTTVSAITSSSGETSTTPGVGPGTSTLAGNDPGPGFETTPVLGTSVETETAAYTSTPISATLGNGATVTKTITEPHPTMSTPTAPFPIPTTLCSGSGSGNSTLGYPGGSSGASSMLPNPTGGANTPPNPSSIADHDNDNDQNNSGSDSESNDGDGKDKENDDDDDGNEESTGISGPVTSSFFQSTVILLAVTAAVMGLF</sequence>
<reference evidence="2" key="1">
    <citation type="submission" date="2022-07" db="EMBL/GenBank/DDBJ databases">
        <title>Draft genome sequence of Zalerion maritima ATCC 34329, a (micro)plastics degrading marine fungus.</title>
        <authorList>
            <person name="Paco A."/>
            <person name="Goncalves M.F.M."/>
            <person name="Rocha-Santos T.A.P."/>
            <person name="Alves A."/>
        </authorList>
    </citation>
    <scope>NUCLEOTIDE SEQUENCE</scope>
    <source>
        <strain evidence="2">ATCC 34329</strain>
    </source>
</reference>
<feature type="compositionally biased region" description="Polar residues" evidence="1">
    <location>
        <begin position="74"/>
        <end position="89"/>
    </location>
</feature>
<feature type="region of interest" description="Disordered" evidence="1">
    <location>
        <begin position="331"/>
        <end position="436"/>
    </location>
</feature>
<comment type="caution">
    <text evidence="2">The sequence shown here is derived from an EMBL/GenBank/DDBJ whole genome shotgun (WGS) entry which is preliminary data.</text>
</comment>
<evidence type="ECO:0000313" key="3">
    <source>
        <dbReference type="Proteomes" id="UP001201980"/>
    </source>
</evidence>
<evidence type="ECO:0000313" key="2">
    <source>
        <dbReference type="EMBL" id="KAJ2906790.1"/>
    </source>
</evidence>
<feature type="region of interest" description="Disordered" evidence="1">
    <location>
        <begin position="264"/>
        <end position="292"/>
    </location>
</feature>
<proteinExistence type="predicted"/>
<feature type="compositionally biased region" description="Low complexity" evidence="1">
    <location>
        <begin position="264"/>
        <end position="284"/>
    </location>
</feature>
<feature type="compositionally biased region" description="Polar residues" evidence="1">
    <location>
        <begin position="331"/>
        <end position="341"/>
    </location>
</feature>
<feature type="region of interest" description="Disordered" evidence="1">
    <location>
        <begin position="53"/>
        <end position="89"/>
    </location>
</feature>
<protein>
    <submittedName>
        <fullName evidence="2">Uncharacterized protein</fullName>
    </submittedName>
</protein>
<keyword evidence="3" id="KW-1185">Reference proteome</keyword>
<gene>
    <name evidence="2" type="ORF">MKZ38_010781</name>
</gene>
<dbReference type="EMBL" id="JAKWBI020000009">
    <property type="protein sequence ID" value="KAJ2906790.1"/>
    <property type="molecule type" value="Genomic_DNA"/>
</dbReference>